<evidence type="ECO:0000259" key="8">
    <source>
        <dbReference type="Pfam" id="PF10590"/>
    </source>
</evidence>
<evidence type="ECO:0000256" key="2">
    <source>
        <dbReference type="ARBA" id="ARBA00004738"/>
    </source>
</evidence>
<comment type="pathway">
    <text evidence="2">Cofactor metabolism; pyridoxal 5'-phosphate salvage; pyridoxal 5'-phosphate from pyridoxamine 5'-phosphate: step 1/1.</text>
</comment>
<dbReference type="PANTHER" id="PTHR10851">
    <property type="entry name" value="PYRIDOXINE-5-PHOSPHATE OXIDASE"/>
    <property type="match status" value="1"/>
</dbReference>
<keyword evidence="6" id="KW-0288">FMN</keyword>
<dbReference type="GO" id="GO:0016301">
    <property type="term" value="F:kinase activity"/>
    <property type="evidence" value="ECO:0007669"/>
    <property type="project" value="UniProtKB-KW"/>
</dbReference>
<keyword evidence="7" id="KW-0560">Oxidoreductase</keyword>
<dbReference type="PANTHER" id="PTHR10851:SF0">
    <property type="entry name" value="PYRIDOXINE-5'-PHOSPHATE OXIDASE"/>
    <property type="match status" value="1"/>
</dbReference>
<dbReference type="EMBL" id="QXTE01012262">
    <property type="protein sequence ID" value="TFJ95196.1"/>
    <property type="molecule type" value="Genomic_DNA"/>
</dbReference>
<dbReference type="Pfam" id="PF10590">
    <property type="entry name" value="PNP_phzG_C"/>
    <property type="match status" value="1"/>
</dbReference>
<keyword evidence="10" id="KW-1185">Reference proteome</keyword>
<evidence type="ECO:0000256" key="3">
    <source>
        <dbReference type="ARBA" id="ARBA00005037"/>
    </source>
</evidence>
<reference evidence="9 10" key="1">
    <citation type="submission" date="2019-04" db="EMBL/GenBank/DDBJ databases">
        <title>Draft genome of the big-headed turtle Platysternon megacephalum.</title>
        <authorList>
            <person name="Gong S."/>
        </authorList>
    </citation>
    <scope>NUCLEOTIDE SEQUENCE [LARGE SCALE GENOMIC DNA]</scope>
    <source>
        <strain evidence="9">DO16091913</strain>
        <tissue evidence="9">Muscle</tissue>
    </source>
</reference>
<dbReference type="Gene3D" id="2.30.110.10">
    <property type="entry name" value="Electron Transport, Fmn-binding Protein, Chain A"/>
    <property type="match status" value="1"/>
</dbReference>
<evidence type="ECO:0000256" key="1">
    <source>
        <dbReference type="ARBA" id="ARBA00001917"/>
    </source>
</evidence>
<comment type="pathway">
    <text evidence="3">Cofactor metabolism; pyridoxal 5'-phosphate salvage; pyridoxal 5'-phosphate from pyridoxine 5'-phosphate: step 1/1.</text>
</comment>
<dbReference type="STRING" id="55544.A0A4D9DC84"/>
<dbReference type="GO" id="GO:0008615">
    <property type="term" value="P:pyridoxine biosynthetic process"/>
    <property type="evidence" value="ECO:0007669"/>
    <property type="project" value="InterPro"/>
</dbReference>
<dbReference type="SUPFAM" id="SSF50475">
    <property type="entry name" value="FMN-binding split barrel"/>
    <property type="match status" value="1"/>
</dbReference>
<dbReference type="InterPro" id="IPR012349">
    <property type="entry name" value="Split_barrel_FMN-bd"/>
</dbReference>
<keyword evidence="9" id="KW-0418">Kinase</keyword>
<keyword evidence="5" id="KW-0285">Flavoprotein</keyword>
<dbReference type="GO" id="GO:0010181">
    <property type="term" value="F:FMN binding"/>
    <property type="evidence" value="ECO:0007669"/>
    <property type="project" value="InterPro"/>
</dbReference>
<dbReference type="InterPro" id="IPR000659">
    <property type="entry name" value="Pyridox_Oxase"/>
</dbReference>
<comment type="caution">
    <text evidence="9">The sequence shown here is derived from an EMBL/GenBank/DDBJ whole genome shotgun (WGS) entry which is preliminary data.</text>
</comment>
<dbReference type="Proteomes" id="UP000297703">
    <property type="component" value="Unassembled WGS sequence"/>
</dbReference>
<accession>A0A4D9DC84</accession>
<keyword evidence="9" id="KW-0808">Transferase</keyword>
<evidence type="ECO:0000313" key="9">
    <source>
        <dbReference type="EMBL" id="TFJ95196.1"/>
    </source>
</evidence>
<feature type="domain" description="Pyridoxine 5'-phosphate oxidase dimerisation C-terminal" evidence="8">
    <location>
        <begin position="73"/>
        <end position="118"/>
    </location>
</feature>
<dbReference type="InterPro" id="IPR019576">
    <property type="entry name" value="Pyridoxamine_oxidase_dimer_C"/>
</dbReference>
<evidence type="ECO:0000313" key="10">
    <source>
        <dbReference type="Proteomes" id="UP000297703"/>
    </source>
</evidence>
<gene>
    <name evidence="9" type="ORF">DR999_PMT23342</name>
</gene>
<protein>
    <recommendedName>
        <fullName evidence="4">pyridoxal 5'-phosphate synthase</fullName>
        <ecNumber evidence="4">1.4.3.5</ecNumber>
    </recommendedName>
</protein>
<name>A0A4D9DC84_9SAUR</name>
<comment type="cofactor">
    <cofactor evidence="1">
        <name>FMN</name>
        <dbReference type="ChEBI" id="CHEBI:58210"/>
    </cofactor>
</comment>
<dbReference type="UniPathway" id="UPA01068">
    <property type="reaction ID" value="UER00304"/>
</dbReference>
<proteinExistence type="predicted"/>
<sequence length="118" mass="13716">MYRTIRFQGVAERVDDLEVIDAWQQRTWEAQISAVASEQSRPISGREEFDSRLEAARLSYPRGSEVPMPESFAGWRIRCSSVEFWSGRADRSHDRLMFTNPSDLELDNPGWHVTRLMP</sequence>
<evidence type="ECO:0000256" key="7">
    <source>
        <dbReference type="ARBA" id="ARBA00023002"/>
    </source>
</evidence>
<dbReference type="OrthoDB" id="303614at2759"/>
<organism evidence="9 10">
    <name type="scientific">Platysternon megacephalum</name>
    <name type="common">big-headed turtle</name>
    <dbReference type="NCBI Taxonomy" id="55544"/>
    <lineage>
        <taxon>Eukaryota</taxon>
        <taxon>Metazoa</taxon>
        <taxon>Chordata</taxon>
        <taxon>Craniata</taxon>
        <taxon>Vertebrata</taxon>
        <taxon>Euteleostomi</taxon>
        <taxon>Archelosauria</taxon>
        <taxon>Testudinata</taxon>
        <taxon>Testudines</taxon>
        <taxon>Cryptodira</taxon>
        <taxon>Durocryptodira</taxon>
        <taxon>Testudinoidea</taxon>
        <taxon>Platysternidae</taxon>
        <taxon>Platysternon</taxon>
    </lineage>
</organism>
<dbReference type="GO" id="GO:0004733">
    <property type="term" value="F:pyridoxamine phosphate oxidase activity"/>
    <property type="evidence" value="ECO:0007669"/>
    <property type="project" value="UniProtKB-EC"/>
</dbReference>
<evidence type="ECO:0000256" key="5">
    <source>
        <dbReference type="ARBA" id="ARBA00022630"/>
    </source>
</evidence>
<evidence type="ECO:0000256" key="6">
    <source>
        <dbReference type="ARBA" id="ARBA00022643"/>
    </source>
</evidence>
<dbReference type="EC" id="1.4.3.5" evidence="4"/>
<evidence type="ECO:0000256" key="4">
    <source>
        <dbReference type="ARBA" id="ARBA00012801"/>
    </source>
</evidence>
<reference evidence="9 10" key="2">
    <citation type="submission" date="2019-04" db="EMBL/GenBank/DDBJ databases">
        <title>The genome sequence of big-headed turtle.</title>
        <authorList>
            <person name="Gong S."/>
        </authorList>
    </citation>
    <scope>NUCLEOTIDE SEQUENCE [LARGE SCALE GENOMIC DNA]</scope>
    <source>
        <strain evidence="9">DO16091913</strain>
        <tissue evidence="9">Muscle</tissue>
    </source>
</reference>
<dbReference type="AlphaFoldDB" id="A0A4D9DC84"/>